<gene>
    <name evidence="3" type="primary">TNFSF10</name>
</gene>
<reference evidence="2" key="1">
    <citation type="journal article" date="2022" name="J. Hered.">
        <title>A De Novo Chromosome-Level Genome Assembly of the White-Tailed Deer, Odocoileus Virginianus.</title>
        <authorList>
            <person name="London E.W."/>
            <person name="Roca A.L."/>
            <person name="Novakofski J.E."/>
            <person name="Mateus-Pinilla N.E."/>
        </authorList>
    </citation>
    <scope>NUCLEOTIDE SEQUENCE [LARGE SCALE GENOMIC DNA]</scope>
</reference>
<keyword evidence="1" id="KW-1133">Transmembrane helix</keyword>
<feature type="transmembrane region" description="Helical" evidence="1">
    <location>
        <begin position="12"/>
        <end position="37"/>
    </location>
</feature>
<proteinExistence type="predicted"/>
<dbReference type="AlphaFoldDB" id="A0A6J0WBV8"/>
<evidence type="ECO:0000313" key="3">
    <source>
        <dbReference type="RefSeq" id="XP_020735263.1"/>
    </source>
</evidence>
<keyword evidence="1" id="KW-0472">Membrane</keyword>
<dbReference type="Proteomes" id="UP001652640">
    <property type="component" value="Chromosome 4"/>
</dbReference>
<reference evidence="3" key="2">
    <citation type="submission" date="2025-08" db="UniProtKB">
        <authorList>
            <consortium name="RefSeq"/>
        </authorList>
    </citation>
    <scope>IDENTIFICATION</scope>
    <source>
        <tissue evidence="3">Tongue muscle</tissue>
    </source>
</reference>
<keyword evidence="1" id="KW-0812">Transmembrane</keyword>
<evidence type="ECO:0000256" key="1">
    <source>
        <dbReference type="SAM" id="Phobius"/>
    </source>
</evidence>
<dbReference type="RefSeq" id="XP_020735263.1">
    <property type="nucleotide sequence ID" value="XM_020879604.2"/>
</dbReference>
<protein>
    <submittedName>
        <fullName evidence="3">Tumor necrosis factor ligand superfamily member 10 isoform X2</fullName>
    </submittedName>
</protein>
<name>A0A6J0WBV8_ODOVR</name>
<organism evidence="2 3">
    <name type="scientific">Odocoileus virginianus</name>
    <name type="common">White-tailed deer</name>
    <dbReference type="NCBI Taxonomy" id="9874"/>
    <lineage>
        <taxon>Eukaryota</taxon>
        <taxon>Metazoa</taxon>
        <taxon>Chordata</taxon>
        <taxon>Craniata</taxon>
        <taxon>Vertebrata</taxon>
        <taxon>Euteleostomi</taxon>
        <taxon>Mammalia</taxon>
        <taxon>Eutheria</taxon>
        <taxon>Laurasiatheria</taxon>
        <taxon>Artiodactyla</taxon>
        <taxon>Ruminantia</taxon>
        <taxon>Pecora</taxon>
        <taxon>Cervidae</taxon>
        <taxon>Odocoileinae</taxon>
        <taxon>Odocoileus</taxon>
    </lineage>
</organism>
<sequence>MTLMQAPGSRLGQICVLMLIFTVVLQAFGMAVFYMYLNKELKQFAETDCQRLMAGQQRGSGLPP</sequence>
<dbReference type="GeneID" id="110128703"/>
<evidence type="ECO:0000313" key="2">
    <source>
        <dbReference type="Proteomes" id="UP001652640"/>
    </source>
</evidence>
<accession>A0A6J0WBV8</accession>
<keyword evidence="2" id="KW-1185">Reference proteome</keyword>